<keyword evidence="4 6" id="KW-0456">Lyase</keyword>
<protein>
    <submittedName>
        <fullName evidence="6">2-dehydro-3-deoxy-6-phosphogalactonate aldolase</fullName>
        <ecNumber evidence="6">4.1.2.21</ecNumber>
    </submittedName>
</protein>
<evidence type="ECO:0000256" key="3">
    <source>
        <dbReference type="ARBA" id="ARBA00011233"/>
    </source>
</evidence>
<evidence type="ECO:0000256" key="1">
    <source>
        <dbReference type="ARBA" id="ARBA00004761"/>
    </source>
</evidence>
<dbReference type="Pfam" id="PF01081">
    <property type="entry name" value="Aldolase"/>
    <property type="match status" value="1"/>
</dbReference>
<reference evidence="6" key="1">
    <citation type="submission" date="2020-07" db="EMBL/GenBank/DDBJ databases">
        <title>Koleobacter methoxysyntrophicus gen. nov., sp. nov., a novel anaerobic bacterium isolated from deep subsurface oil field and proposal of Koleobacterales ord. nov. in the phylum Firmicutes.</title>
        <authorList>
            <person name="Sakamoto S."/>
            <person name="Tamaki H."/>
        </authorList>
    </citation>
    <scope>NUCLEOTIDE SEQUENCE</scope>
    <source>
        <strain evidence="6">NRmbB1</strain>
    </source>
</reference>
<dbReference type="Proteomes" id="UP000662904">
    <property type="component" value="Chromosome"/>
</dbReference>
<evidence type="ECO:0000313" key="6">
    <source>
        <dbReference type="EMBL" id="QSQ09280.1"/>
    </source>
</evidence>
<dbReference type="CDD" id="cd00452">
    <property type="entry name" value="KDPG_aldolase"/>
    <property type="match status" value="1"/>
</dbReference>
<dbReference type="InterPro" id="IPR013785">
    <property type="entry name" value="Aldolase_TIM"/>
</dbReference>
<gene>
    <name evidence="6" type="primary">dgoA</name>
    <name evidence="6" type="ORF">H0A61_01641</name>
</gene>
<name>A0A8A0RNX4_9FIRM</name>
<comment type="subunit">
    <text evidence="3">Homotrimer.</text>
</comment>
<evidence type="ECO:0000256" key="5">
    <source>
        <dbReference type="ARBA" id="ARBA00023277"/>
    </source>
</evidence>
<dbReference type="Gene3D" id="3.20.20.70">
    <property type="entry name" value="Aldolase class I"/>
    <property type="match status" value="1"/>
</dbReference>
<comment type="similarity">
    <text evidence="2">Belongs to the KHG/KDPG aldolase family.</text>
</comment>
<dbReference type="GO" id="GO:0008674">
    <property type="term" value="F:2-dehydro-3-deoxy-6-phosphogalactonate aldolase activity"/>
    <property type="evidence" value="ECO:0007669"/>
    <property type="project" value="UniProtKB-EC"/>
</dbReference>
<evidence type="ECO:0000313" key="7">
    <source>
        <dbReference type="Proteomes" id="UP000662904"/>
    </source>
</evidence>
<organism evidence="6 7">
    <name type="scientific">Koleobacter methoxysyntrophicus</name>
    <dbReference type="NCBI Taxonomy" id="2751313"/>
    <lineage>
        <taxon>Bacteria</taxon>
        <taxon>Bacillati</taxon>
        <taxon>Bacillota</taxon>
        <taxon>Clostridia</taxon>
        <taxon>Koleobacterales</taxon>
        <taxon>Koleobacteraceae</taxon>
        <taxon>Koleobacter</taxon>
    </lineage>
</organism>
<dbReference type="RefSeq" id="WP_206706640.1">
    <property type="nucleotide sequence ID" value="NZ_CP059066.1"/>
</dbReference>
<accession>A0A8A0RNX4</accession>
<comment type="pathway">
    <text evidence="1">Carbohydrate acid metabolism.</text>
</comment>
<sequence>MNKQAVIKKIFDNKIIAIIRGVDRSLIIDVVNALVNGGITLLEFTFDHVNENYVEDTISKIKLCKKYFGDKVYVGAGTVLSVEEVEKAIDSGAEFIISPNVNVEVIKTTNQLNKVSIPGALTPTEVVTAYEAGADFIKLFPAGELGKNYIKALMSPLKHIPFLAVGGIAPYNFKNFLEIGVAGVGVGGELVLKSAIKEKKYDEITRTAYKFTKNIT</sequence>
<dbReference type="PROSITE" id="PS00160">
    <property type="entry name" value="ALDOLASE_KDPG_KHG_2"/>
    <property type="match status" value="1"/>
</dbReference>
<dbReference type="SUPFAM" id="SSF51569">
    <property type="entry name" value="Aldolase"/>
    <property type="match status" value="1"/>
</dbReference>
<dbReference type="PANTHER" id="PTHR30246:SF1">
    <property type="entry name" value="2-DEHYDRO-3-DEOXY-6-PHOSPHOGALACTONATE ALDOLASE-RELATED"/>
    <property type="match status" value="1"/>
</dbReference>
<keyword evidence="7" id="KW-1185">Reference proteome</keyword>
<dbReference type="EMBL" id="CP059066">
    <property type="protein sequence ID" value="QSQ09280.1"/>
    <property type="molecule type" value="Genomic_DNA"/>
</dbReference>
<dbReference type="NCBIfam" id="TIGR01182">
    <property type="entry name" value="eda"/>
    <property type="match status" value="1"/>
</dbReference>
<evidence type="ECO:0000256" key="4">
    <source>
        <dbReference type="ARBA" id="ARBA00023239"/>
    </source>
</evidence>
<dbReference type="KEGG" id="kme:H0A61_01641"/>
<dbReference type="PANTHER" id="PTHR30246">
    <property type="entry name" value="2-KETO-3-DEOXY-6-PHOSPHOGLUCONATE ALDOLASE"/>
    <property type="match status" value="1"/>
</dbReference>
<dbReference type="InterPro" id="IPR031338">
    <property type="entry name" value="KDPG/KHG_AS_2"/>
</dbReference>
<keyword evidence="5" id="KW-0119">Carbohydrate metabolism</keyword>
<dbReference type="InterPro" id="IPR000887">
    <property type="entry name" value="Aldlse_KDPG_KHG"/>
</dbReference>
<proteinExistence type="inferred from homology"/>
<evidence type="ECO:0000256" key="2">
    <source>
        <dbReference type="ARBA" id="ARBA00006906"/>
    </source>
</evidence>
<dbReference type="AlphaFoldDB" id="A0A8A0RNX4"/>
<dbReference type="EC" id="4.1.2.21" evidence="6"/>